<feature type="transmembrane region" description="Helical" evidence="7">
    <location>
        <begin position="84"/>
        <end position="110"/>
    </location>
</feature>
<evidence type="ECO:0000256" key="3">
    <source>
        <dbReference type="ARBA" id="ARBA00022475"/>
    </source>
</evidence>
<dbReference type="EMBL" id="AP023355">
    <property type="protein sequence ID" value="BCJ35767.1"/>
    <property type="molecule type" value="Genomic_DNA"/>
</dbReference>
<evidence type="ECO:0000313" key="10">
    <source>
        <dbReference type="Proteomes" id="UP000611640"/>
    </source>
</evidence>
<evidence type="ECO:0000256" key="5">
    <source>
        <dbReference type="ARBA" id="ARBA00022989"/>
    </source>
</evidence>
<proteinExistence type="inferred from homology"/>
<dbReference type="InterPro" id="IPR035906">
    <property type="entry name" value="MetI-like_sf"/>
</dbReference>
<dbReference type="PROSITE" id="PS50928">
    <property type="entry name" value="ABC_TM1"/>
    <property type="match status" value="1"/>
</dbReference>
<organism evidence="9 10">
    <name type="scientific">Actinocatenispora thailandica</name>
    <dbReference type="NCBI Taxonomy" id="227318"/>
    <lineage>
        <taxon>Bacteria</taxon>
        <taxon>Bacillati</taxon>
        <taxon>Actinomycetota</taxon>
        <taxon>Actinomycetes</taxon>
        <taxon>Micromonosporales</taxon>
        <taxon>Micromonosporaceae</taxon>
        <taxon>Actinocatenispora</taxon>
    </lineage>
</organism>
<dbReference type="InterPro" id="IPR000515">
    <property type="entry name" value="MetI-like"/>
</dbReference>
<dbReference type="AlphaFoldDB" id="A0A7R7HX33"/>
<evidence type="ECO:0000256" key="1">
    <source>
        <dbReference type="ARBA" id="ARBA00004651"/>
    </source>
</evidence>
<feature type="domain" description="ABC transmembrane type-1" evidence="8">
    <location>
        <begin position="85"/>
        <end position="274"/>
    </location>
</feature>
<feature type="transmembrane region" description="Helical" evidence="7">
    <location>
        <begin position="255"/>
        <end position="274"/>
    </location>
</feature>
<feature type="transmembrane region" description="Helical" evidence="7">
    <location>
        <begin position="207"/>
        <end position="228"/>
    </location>
</feature>
<dbReference type="RefSeq" id="WP_203962244.1">
    <property type="nucleotide sequence ID" value="NZ_AP023355.1"/>
</dbReference>
<dbReference type="CDD" id="cd06261">
    <property type="entry name" value="TM_PBP2"/>
    <property type="match status" value="1"/>
</dbReference>
<evidence type="ECO:0000259" key="8">
    <source>
        <dbReference type="PROSITE" id="PS50928"/>
    </source>
</evidence>
<gene>
    <name evidence="9" type="primary">ugpE</name>
    <name evidence="9" type="ORF">Athai_32700</name>
</gene>
<feature type="transmembrane region" description="Helical" evidence="7">
    <location>
        <begin position="25"/>
        <end position="47"/>
    </location>
</feature>
<keyword evidence="10" id="KW-1185">Reference proteome</keyword>
<dbReference type="PANTHER" id="PTHR43744:SF12">
    <property type="entry name" value="ABC TRANSPORTER PERMEASE PROTEIN MG189-RELATED"/>
    <property type="match status" value="1"/>
</dbReference>
<keyword evidence="6 7" id="KW-0472">Membrane</keyword>
<dbReference type="PANTHER" id="PTHR43744">
    <property type="entry name" value="ABC TRANSPORTER PERMEASE PROTEIN MG189-RELATED-RELATED"/>
    <property type="match status" value="1"/>
</dbReference>
<keyword evidence="4 7" id="KW-0812">Transmembrane</keyword>
<evidence type="ECO:0000256" key="6">
    <source>
        <dbReference type="ARBA" id="ARBA00023136"/>
    </source>
</evidence>
<comment type="similarity">
    <text evidence="7">Belongs to the binding-protein-dependent transport system permease family.</text>
</comment>
<dbReference type="Gene3D" id="1.10.3720.10">
    <property type="entry name" value="MetI-like"/>
    <property type="match status" value="1"/>
</dbReference>
<feature type="transmembrane region" description="Helical" evidence="7">
    <location>
        <begin position="153"/>
        <end position="170"/>
    </location>
</feature>
<keyword evidence="2 7" id="KW-0813">Transport</keyword>
<evidence type="ECO:0000256" key="7">
    <source>
        <dbReference type="RuleBase" id="RU363032"/>
    </source>
</evidence>
<comment type="subcellular location">
    <subcellularLocation>
        <location evidence="1 7">Cell membrane</location>
        <topology evidence="1 7">Multi-pass membrane protein</topology>
    </subcellularLocation>
</comment>
<name>A0A7R7HX33_9ACTN</name>
<feature type="transmembrane region" description="Helical" evidence="7">
    <location>
        <begin position="122"/>
        <end position="147"/>
    </location>
</feature>
<evidence type="ECO:0000256" key="4">
    <source>
        <dbReference type="ARBA" id="ARBA00022692"/>
    </source>
</evidence>
<evidence type="ECO:0000256" key="2">
    <source>
        <dbReference type="ARBA" id="ARBA00022448"/>
    </source>
</evidence>
<dbReference type="GO" id="GO:0055085">
    <property type="term" value="P:transmembrane transport"/>
    <property type="evidence" value="ECO:0007669"/>
    <property type="project" value="InterPro"/>
</dbReference>
<dbReference type="Pfam" id="PF00528">
    <property type="entry name" value="BPD_transp_1"/>
    <property type="match status" value="1"/>
</dbReference>
<protein>
    <submittedName>
        <fullName evidence="9">sn-glycerol-3-phosphate transport system permease protein UgpE</fullName>
    </submittedName>
</protein>
<keyword evidence="5 7" id="KW-1133">Transmembrane helix</keyword>
<dbReference type="SUPFAM" id="SSF161098">
    <property type="entry name" value="MetI-like"/>
    <property type="match status" value="1"/>
</dbReference>
<sequence>MPATDPAPAAGAARRPARARTARSGWVRFAVALVLAVAAVFPLLWMVSGAFRTPDDVFSPSLLPAHPTLHNFSYVLTQVPFPRYLLNSLIVAVVVTVVALFFHSMAAYALARLRFPGRDTVFVLIFSTLLITFPVILVPLFLIVHTLGILDSYAGIIIPSIFNAFGIFLLRQFYLSLPKELEEAAIVDGCGYWRVYWKVILPLSRPVFAALAVLFFLANWNAFLWPMVVTTSTDLSLVQVGIAAFQQQHAADWNFSLAASTISALPTLGLFVIFQRRIVESIKTSGFK</sequence>
<dbReference type="KEGG" id="atl:Athai_32700"/>
<dbReference type="GO" id="GO:0005886">
    <property type="term" value="C:plasma membrane"/>
    <property type="evidence" value="ECO:0007669"/>
    <property type="project" value="UniProtKB-SubCell"/>
</dbReference>
<accession>A0A7R7HX33</accession>
<evidence type="ECO:0000313" key="9">
    <source>
        <dbReference type="EMBL" id="BCJ35767.1"/>
    </source>
</evidence>
<reference evidence="9 10" key="1">
    <citation type="submission" date="2020-08" db="EMBL/GenBank/DDBJ databases">
        <title>Whole genome shotgun sequence of Actinocatenispora thailandica NBRC 105041.</title>
        <authorList>
            <person name="Komaki H."/>
            <person name="Tamura T."/>
        </authorList>
    </citation>
    <scope>NUCLEOTIDE SEQUENCE [LARGE SCALE GENOMIC DNA]</scope>
    <source>
        <strain evidence="9 10">NBRC 105041</strain>
    </source>
</reference>
<keyword evidence="3" id="KW-1003">Cell membrane</keyword>
<dbReference type="Proteomes" id="UP000611640">
    <property type="component" value="Chromosome"/>
</dbReference>